<dbReference type="EMBL" id="JABCLB010002180">
    <property type="protein sequence ID" value="NMU85355.1"/>
    <property type="molecule type" value="Genomic_DNA"/>
</dbReference>
<feature type="region of interest" description="Disordered" evidence="1">
    <location>
        <begin position="1"/>
        <end position="37"/>
    </location>
</feature>
<dbReference type="Pfam" id="PF22178">
    <property type="entry name" value="Gp5_trimer_C"/>
    <property type="match status" value="1"/>
</dbReference>
<dbReference type="Proteomes" id="UP000518904">
    <property type="component" value="Unassembled WGS sequence"/>
</dbReference>
<proteinExistence type="predicted"/>
<name>A0A7Y0SKZ7_VIBPH</name>
<feature type="compositionally biased region" description="Polar residues" evidence="1">
    <location>
        <begin position="13"/>
        <end position="33"/>
    </location>
</feature>
<evidence type="ECO:0000259" key="2">
    <source>
        <dbReference type="Pfam" id="PF22178"/>
    </source>
</evidence>
<gene>
    <name evidence="3" type="ORF">HKB16_21075</name>
</gene>
<evidence type="ECO:0000313" key="3">
    <source>
        <dbReference type="EMBL" id="NMU85355.1"/>
    </source>
</evidence>
<evidence type="ECO:0000313" key="4">
    <source>
        <dbReference type="Proteomes" id="UP000518904"/>
    </source>
</evidence>
<feature type="domain" description="Gp5/Type VI secretion system Vgr C-terminal trimerisation" evidence="2">
    <location>
        <begin position="18"/>
        <end position="118"/>
    </location>
</feature>
<reference evidence="3 4" key="1">
    <citation type="submission" date="2020-04" db="EMBL/GenBank/DDBJ databases">
        <title>Whole-genome sequencing of Vibrio spp. from China reveals different genetic environments of blaCTX-M-14 among diverse lineages.</title>
        <authorList>
            <person name="Zheng Z."/>
            <person name="Ye L."/>
            <person name="Chen S."/>
        </authorList>
    </citation>
    <scope>NUCLEOTIDE SEQUENCE [LARGE SCALE GENOMIC DNA]</scope>
    <source>
        <strain evidence="3 4">Vb0551</strain>
    </source>
</reference>
<evidence type="ECO:0000256" key="1">
    <source>
        <dbReference type="SAM" id="MobiDB-lite"/>
    </source>
</evidence>
<dbReference type="SUPFAM" id="SSF69349">
    <property type="entry name" value="Phage fibre proteins"/>
    <property type="match status" value="1"/>
</dbReference>
<comment type="caution">
    <text evidence="3">The sequence shown here is derived from an EMBL/GenBank/DDBJ whole genome shotgun (WGS) entry which is preliminary data.</text>
</comment>
<protein>
    <submittedName>
        <fullName evidence="3">Type VI secretion system tip protein VgrG</fullName>
    </submittedName>
</protein>
<organism evidence="3 4">
    <name type="scientific">Vibrio parahaemolyticus</name>
    <dbReference type="NCBI Taxonomy" id="670"/>
    <lineage>
        <taxon>Bacteria</taxon>
        <taxon>Pseudomonadati</taxon>
        <taxon>Pseudomonadota</taxon>
        <taxon>Gammaproteobacteria</taxon>
        <taxon>Vibrionales</taxon>
        <taxon>Vibrionaceae</taxon>
        <taxon>Vibrio</taxon>
    </lineage>
</organism>
<sequence>YNGSQLPPYALPEQSSQSGYKSRSVQKGTSNFNELRFDDKPGEEHIYLHAEKLFQMLVEDCVDIAVENSKTEKVTNDVNQEVGQNASLKVGKNFSNETGEVLSFNAGKSVEIKVGGASIQMSSSGEINIKGNKISINGSAIAL</sequence>
<dbReference type="AlphaFoldDB" id="A0A7Y0SKZ7"/>
<feature type="non-terminal residue" evidence="3">
    <location>
        <position position="143"/>
    </location>
</feature>
<accession>A0A7Y0SKZ7</accession>
<dbReference type="InterPro" id="IPR054030">
    <property type="entry name" value="Gp5_Vgr_C"/>
</dbReference>
<feature type="non-terminal residue" evidence="3">
    <location>
        <position position="1"/>
    </location>
</feature>